<keyword evidence="4" id="KW-1185">Reference proteome</keyword>
<feature type="region of interest" description="Disordered" evidence="1">
    <location>
        <begin position="823"/>
        <end position="898"/>
    </location>
</feature>
<dbReference type="RefSeq" id="WP_170144127.1">
    <property type="nucleotide sequence ID" value="NZ_QTUA01000001.1"/>
</dbReference>
<evidence type="ECO:0000256" key="1">
    <source>
        <dbReference type="SAM" id="MobiDB-lite"/>
    </source>
</evidence>
<dbReference type="Proteomes" id="UP000256253">
    <property type="component" value="Unassembled WGS sequence"/>
</dbReference>
<dbReference type="AlphaFoldDB" id="A0A3D9US31"/>
<evidence type="ECO:0000313" key="3">
    <source>
        <dbReference type="EMBL" id="REF32066.1"/>
    </source>
</evidence>
<sequence length="898" mass="96577">MLLVDLDQHVSDIADLPALEVDEAGARMVRLQDRIADATVDRVRLGVLSFTAGQGSVSGEQAQALAAAVSAGLPYAALVRVAITVGAPEANFADAIPNLIDWQSMVLSPEDSLSPLQGATDLRPSFDAPQWHLHVAGAATSILGLWRGQSDAVVDDDGVASDGSVMPVSVFSRSVASDEIETELRERLVALGDRYPTPRVENHLAVAVDNEPAAAAQMASALLTKHQDVLPRKRNVAPAPPAKEIGFGEALRQFFAFMMAALKNAPRAFAEHLVRSAARVTAGAVDHLVYGSGSGFVVVARGVRADGSPAGWDEIEEQLDQTLRHQGNDLGVLPQQAQLWRDYVGGGLTLLDAGRHAQDLPPVTLGATSAVITNTAMVAPAPNDFYELPGHIGAYLPNWRLEVADDVGANRLAAGLDNLARSNPQLAHEISGEKQRLHQWYQQNSQSYVGRIGSVLGDAFRATTQEIESLEKRVEELKAIPDFTEDIAEDQRRLAKKFRFVGAGGLLLVLATIALIVFNVLVLLVGAVLVVAILVGTLVTGCLLYMRGQRRLYQFIHRKEQAASALETAVRHRTEALEDLRRLVRVYRQYLDWSRAFGAFVHAPLGSVDKTEVAGLSIGQGMPRSIRLGVAQLDSDVLDEVLGSIRRDLFRAGWLGAAWDEYLGAVPAELGQQRYAIQSDPTMLDRDPNPDGAGPILTRWSQAVSRNAAGRPTPREFLSRADEVLAGNPVLRDRLLSEVAFRDSVTGELKVMSRLEFEQGLEVHEAQGRFRHGLISRSATNIDAPMVRRSVPQSQFAGLAHATVLVQFGHRLDRSSFWGQQDTFLGEPAPGQADRIDGTVSVPATQPYQADPFSLGVGGGPGTDQNGVTSNGPDAAAPAGPSVDRSDPFGFGTARHDA</sequence>
<reference evidence="3 4" key="1">
    <citation type="submission" date="2018-08" db="EMBL/GenBank/DDBJ databases">
        <title>Sequencing the genomes of 1000 actinobacteria strains.</title>
        <authorList>
            <person name="Klenk H.-P."/>
        </authorList>
    </citation>
    <scope>NUCLEOTIDE SEQUENCE [LARGE SCALE GENOMIC DNA]</scope>
    <source>
        <strain evidence="3 4">DSM 22967</strain>
    </source>
</reference>
<feature type="transmembrane region" description="Helical" evidence="2">
    <location>
        <begin position="500"/>
        <end position="518"/>
    </location>
</feature>
<proteinExistence type="predicted"/>
<keyword evidence="2" id="KW-0812">Transmembrane</keyword>
<name>A0A3D9US31_9MICO</name>
<accession>A0A3D9US31</accession>
<evidence type="ECO:0000256" key="2">
    <source>
        <dbReference type="SAM" id="Phobius"/>
    </source>
</evidence>
<evidence type="ECO:0000313" key="4">
    <source>
        <dbReference type="Proteomes" id="UP000256253"/>
    </source>
</evidence>
<feature type="transmembrane region" description="Helical" evidence="2">
    <location>
        <begin position="524"/>
        <end position="546"/>
    </location>
</feature>
<keyword evidence="2" id="KW-1133">Transmembrane helix</keyword>
<keyword evidence="2" id="KW-0472">Membrane</keyword>
<protein>
    <submittedName>
        <fullName evidence="3">Uncharacterized protein</fullName>
    </submittedName>
</protein>
<feature type="compositionally biased region" description="Polar residues" evidence="1">
    <location>
        <begin position="863"/>
        <end position="872"/>
    </location>
</feature>
<organism evidence="3 4">
    <name type="scientific">Calidifontibacter indicus</name>
    <dbReference type="NCBI Taxonomy" id="419650"/>
    <lineage>
        <taxon>Bacteria</taxon>
        <taxon>Bacillati</taxon>
        <taxon>Actinomycetota</taxon>
        <taxon>Actinomycetes</taxon>
        <taxon>Micrococcales</taxon>
        <taxon>Dermacoccaceae</taxon>
        <taxon>Calidifontibacter</taxon>
    </lineage>
</organism>
<comment type="caution">
    <text evidence="3">The sequence shown here is derived from an EMBL/GenBank/DDBJ whole genome shotgun (WGS) entry which is preliminary data.</text>
</comment>
<dbReference type="EMBL" id="QTUA01000001">
    <property type="protein sequence ID" value="REF32066.1"/>
    <property type="molecule type" value="Genomic_DNA"/>
</dbReference>
<gene>
    <name evidence="3" type="ORF">DFJ65_3161</name>
</gene>